<gene>
    <name evidence="9" type="ORF">BOX15_Mlig032123g2</name>
    <name evidence="8" type="ORF">BOX15_Mlig032123g3</name>
</gene>
<evidence type="ECO:0000259" key="7">
    <source>
        <dbReference type="PROSITE" id="PS50850"/>
    </source>
</evidence>
<evidence type="ECO:0000256" key="6">
    <source>
        <dbReference type="SAM" id="Phobius"/>
    </source>
</evidence>
<dbReference type="STRING" id="282301.A0A267EJV1"/>
<feature type="domain" description="Major facilitator superfamily (MFS) profile" evidence="7">
    <location>
        <begin position="136"/>
        <end position="552"/>
    </location>
</feature>
<keyword evidence="10" id="KW-1185">Reference proteome</keyword>
<dbReference type="EMBL" id="NIVC01001997">
    <property type="protein sequence ID" value="PAA61781.1"/>
    <property type="molecule type" value="Genomic_DNA"/>
</dbReference>
<dbReference type="PROSITE" id="PS50850">
    <property type="entry name" value="MFS"/>
    <property type="match status" value="1"/>
</dbReference>
<keyword evidence="3 6" id="KW-1133">Transmembrane helix</keyword>
<dbReference type="SUPFAM" id="SSF103473">
    <property type="entry name" value="MFS general substrate transporter"/>
    <property type="match status" value="1"/>
</dbReference>
<name>A0A267EJV1_9PLAT</name>
<feature type="compositionally biased region" description="Basic and acidic residues" evidence="5">
    <location>
        <begin position="17"/>
        <end position="28"/>
    </location>
</feature>
<evidence type="ECO:0000256" key="1">
    <source>
        <dbReference type="ARBA" id="ARBA00004141"/>
    </source>
</evidence>
<dbReference type="Proteomes" id="UP000215902">
    <property type="component" value="Unassembled WGS sequence"/>
</dbReference>
<feature type="transmembrane region" description="Helical" evidence="6">
    <location>
        <begin position="438"/>
        <end position="457"/>
    </location>
</feature>
<evidence type="ECO:0000313" key="10">
    <source>
        <dbReference type="Proteomes" id="UP000215902"/>
    </source>
</evidence>
<evidence type="ECO:0000313" key="8">
    <source>
        <dbReference type="EMBL" id="PAA58873.1"/>
    </source>
</evidence>
<feature type="transmembrane region" description="Helical" evidence="6">
    <location>
        <begin position="527"/>
        <end position="547"/>
    </location>
</feature>
<dbReference type="PANTHER" id="PTHR24064">
    <property type="entry name" value="SOLUTE CARRIER FAMILY 22 MEMBER"/>
    <property type="match status" value="1"/>
</dbReference>
<feature type="transmembrane region" description="Helical" evidence="6">
    <location>
        <begin position="463"/>
        <end position="487"/>
    </location>
</feature>
<dbReference type="GO" id="GO:0022857">
    <property type="term" value="F:transmembrane transporter activity"/>
    <property type="evidence" value="ECO:0007669"/>
    <property type="project" value="InterPro"/>
</dbReference>
<evidence type="ECO:0000313" key="9">
    <source>
        <dbReference type="EMBL" id="PAA61781.1"/>
    </source>
</evidence>
<dbReference type="GO" id="GO:0016020">
    <property type="term" value="C:membrane"/>
    <property type="evidence" value="ECO:0007669"/>
    <property type="project" value="UniProtKB-SubCell"/>
</dbReference>
<dbReference type="OrthoDB" id="5141738at2759"/>
<dbReference type="InterPro" id="IPR036259">
    <property type="entry name" value="MFS_trans_sf"/>
</dbReference>
<dbReference type="AlphaFoldDB" id="A0A267EJV1"/>
<sequence length="600" mass="63727">MVQPNEDPAESTVNKKLLLEEEAKKTEETGSSQDANSLPKDSKEEDSDTSNHKLQLEDLLDKVCGPGRFTCLLLVIGFINNICPGAVSLGHALFLYTPKFLCDVNATLAGLASPSNLHGNSNDCDLTVSEDQCSLTLSNCTASNLLGQFACTAWSFDSTHLAVTVVTRFMLVCDRAPLSRLPATLYFVGFLIGSTSYGLFSDKIGRRLALLIATLHLSLFAFVLAVVPTFPLLLAAEVLAGAGTAGVITVSCALLVELTPRRLRSQLLFNGSHGWCMGILTIGLAAWFMPDYRHQLAAAGCIGLLGAILSPFLGESPRWLLATDRHRQAGRALIRIAGLNRRSAPNVELLQGLTPPKTAATAESTGISQLFRRPGLRRLTLLNWAQFFSIAMCYYGVGLSIGSLGGSVVLSCILMALVEPPSRFLGGFLCTRFGRRPVLGVCFACIGAAIIACSLIIQQPGLAAVRTACAIFGTFWSCLAFTTVWLYANEAFPTPVRALGAGSGSTLARVGALLSTLVAMLDSYWPPAPFAVFGSVAMATLLVVYLLPETGGMVDLPATMDEGDRLGRLIGTGSGSGKAAKSREVVMKLPDDAQGVREAV</sequence>
<dbReference type="Gene3D" id="1.20.1250.20">
    <property type="entry name" value="MFS general substrate transporter like domains"/>
    <property type="match status" value="1"/>
</dbReference>
<comment type="caution">
    <text evidence="9">The sequence shown here is derived from an EMBL/GenBank/DDBJ whole genome shotgun (WGS) entry which is preliminary data.</text>
</comment>
<keyword evidence="2 6" id="KW-0812">Transmembrane</keyword>
<evidence type="ECO:0000256" key="2">
    <source>
        <dbReference type="ARBA" id="ARBA00022692"/>
    </source>
</evidence>
<proteinExistence type="predicted"/>
<feature type="transmembrane region" description="Helical" evidence="6">
    <location>
        <begin position="268"/>
        <end position="289"/>
    </location>
</feature>
<dbReference type="InterPro" id="IPR020846">
    <property type="entry name" value="MFS_dom"/>
</dbReference>
<feature type="transmembrane region" description="Helical" evidence="6">
    <location>
        <begin position="403"/>
        <end position="418"/>
    </location>
</feature>
<reference evidence="9 10" key="1">
    <citation type="submission" date="2017-06" db="EMBL/GenBank/DDBJ databases">
        <title>A platform for efficient transgenesis in Macrostomum lignano, a flatworm model organism for stem cell research.</title>
        <authorList>
            <person name="Berezikov E."/>
        </authorList>
    </citation>
    <scope>NUCLEOTIDE SEQUENCE [LARGE SCALE GENOMIC DNA]</scope>
    <source>
        <strain evidence="9">DV1</strain>
        <tissue evidence="9">Whole organism</tissue>
    </source>
</reference>
<feature type="transmembrane region" description="Helical" evidence="6">
    <location>
        <begin position="208"/>
        <end position="227"/>
    </location>
</feature>
<evidence type="ECO:0000256" key="5">
    <source>
        <dbReference type="SAM" id="MobiDB-lite"/>
    </source>
</evidence>
<feature type="transmembrane region" description="Helical" evidence="6">
    <location>
        <begin position="183"/>
        <end position="201"/>
    </location>
</feature>
<dbReference type="InterPro" id="IPR005828">
    <property type="entry name" value="MFS_sugar_transport-like"/>
</dbReference>
<evidence type="ECO:0000256" key="3">
    <source>
        <dbReference type="ARBA" id="ARBA00022989"/>
    </source>
</evidence>
<comment type="subcellular location">
    <subcellularLocation>
        <location evidence="1">Membrane</location>
        <topology evidence="1">Multi-pass membrane protein</topology>
    </subcellularLocation>
</comment>
<feature type="region of interest" description="Disordered" evidence="5">
    <location>
        <begin position="1"/>
        <end position="51"/>
    </location>
</feature>
<dbReference type="Pfam" id="PF00083">
    <property type="entry name" value="Sugar_tr"/>
    <property type="match status" value="1"/>
</dbReference>
<feature type="transmembrane region" description="Helical" evidence="6">
    <location>
        <begin position="295"/>
        <end position="313"/>
    </location>
</feature>
<protein>
    <recommendedName>
        <fullName evidence="7">Major facilitator superfamily (MFS) profile domain-containing protein</fullName>
    </recommendedName>
</protein>
<organism evidence="9 10">
    <name type="scientific">Macrostomum lignano</name>
    <dbReference type="NCBI Taxonomy" id="282301"/>
    <lineage>
        <taxon>Eukaryota</taxon>
        <taxon>Metazoa</taxon>
        <taxon>Spiralia</taxon>
        <taxon>Lophotrochozoa</taxon>
        <taxon>Platyhelminthes</taxon>
        <taxon>Rhabditophora</taxon>
        <taxon>Macrostomorpha</taxon>
        <taxon>Macrostomida</taxon>
        <taxon>Macrostomidae</taxon>
        <taxon>Macrostomum</taxon>
    </lineage>
</organism>
<dbReference type="EMBL" id="NIVC01002323">
    <property type="protein sequence ID" value="PAA58873.1"/>
    <property type="molecule type" value="Genomic_DNA"/>
</dbReference>
<accession>A0A267EJV1</accession>
<evidence type="ECO:0000256" key="4">
    <source>
        <dbReference type="ARBA" id="ARBA00023136"/>
    </source>
</evidence>
<keyword evidence="4 6" id="KW-0472">Membrane</keyword>
<feature type="transmembrane region" description="Helical" evidence="6">
    <location>
        <begin position="233"/>
        <end position="256"/>
    </location>
</feature>